<dbReference type="RefSeq" id="WP_122823111.1">
    <property type="nucleotide sequence ID" value="NZ_CP033325.1"/>
</dbReference>
<protein>
    <submittedName>
        <fullName evidence="10">Glutathione-independent formaldehyde dehydrogenase</fullName>
    </submittedName>
</protein>
<reference evidence="11" key="1">
    <citation type="journal article" date="2019" name="Int. J. Syst. Evol. Microbiol.">
        <title>The Global Catalogue of Microorganisms (GCM) 10K type strain sequencing project: providing services to taxonomists for standard genome sequencing and annotation.</title>
        <authorList>
            <consortium name="The Broad Institute Genomics Platform"/>
            <consortium name="The Broad Institute Genome Sequencing Center for Infectious Disease"/>
            <person name="Wu L."/>
            <person name="Ma J."/>
        </authorList>
    </citation>
    <scope>NUCLEOTIDE SEQUENCE [LARGE SCALE GENOMIC DNA]</scope>
    <source>
        <strain evidence="11">JCM 3369</strain>
    </source>
</reference>
<dbReference type="SUPFAM" id="SSF50129">
    <property type="entry name" value="GroES-like"/>
    <property type="match status" value="1"/>
</dbReference>
<comment type="similarity">
    <text evidence="2 7">Belongs to the zinc-containing alcohol dehydrogenase family.</text>
</comment>
<dbReference type="PANTHER" id="PTHR42813">
    <property type="entry name" value="ZINC-TYPE ALCOHOL DEHYDROGENASE-LIKE"/>
    <property type="match status" value="1"/>
</dbReference>
<dbReference type="Proteomes" id="UP001595955">
    <property type="component" value="Unassembled WGS sequence"/>
</dbReference>
<sequence>MKAVVFKGPFELAVEEVPTPTIVEPLDAIIRITTANICGSDLHPYEGRAELDAGMVLGHENMGIVEEVGPGVDRIKVGDRVSVPFNLACGTCRNCNDGFTSACLRANPSGQPGAGYGYPAMGPYWGGQAEYLRVPWADFNLLTLPQGTEHEADFTMLSDIFPTGYHGTELAKVGPGKTVAVFGAGPVGLMAAYSAMLRGAARVFVVDKEPDRLRLAEEIGATAVDFSQVDPAEVIMDATQGFGVDCGVEAVGYQAHDPSGEEHPEMVLDNLVAVVRATGHIGVVGVYMPEDPGAATEQAKEGRIAFNYGQAFTKAISIAGGQCPVKAYNRELRDLIIAGRATPSFIVSHELGLDSAVEAYDRFDKREDGWTKVLLHPGSAA</sequence>
<organism evidence="10 11">
    <name type="scientific">Georgenia faecalis</name>
    <dbReference type="NCBI Taxonomy" id="2483799"/>
    <lineage>
        <taxon>Bacteria</taxon>
        <taxon>Bacillati</taxon>
        <taxon>Actinomycetota</taxon>
        <taxon>Actinomycetes</taxon>
        <taxon>Micrococcales</taxon>
        <taxon>Bogoriellaceae</taxon>
        <taxon>Georgenia</taxon>
    </lineage>
</organism>
<evidence type="ECO:0000256" key="5">
    <source>
        <dbReference type="ARBA" id="ARBA00023002"/>
    </source>
</evidence>
<keyword evidence="3 7" id="KW-0479">Metal-binding</keyword>
<feature type="domain" description="Alcohol dehydrogenase-like C-terminal" evidence="8">
    <location>
        <begin position="186"/>
        <end position="289"/>
    </location>
</feature>
<evidence type="ECO:0000256" key="3">
    <source>
        <dbReference type="ARBA" id="ARBA00022723"/>
    </source>
</evidence>
<evidence type="ECO:0000313" key="10">
    <source>
        <dbReference type="EMBL" id="MFC4553880.1"/>
    </source>
</evidence>
<dbReference type="Gene3D" id="3.40.50.720">
    <property type="entry name" value="NAD(P)-binding Rossmann-like Domain"/>
    <property type="match status" value="1"/>
</dbReference>
<dbReference type="Pfam" id="PF00107">
    <property type="entry name" value="ADH_zinc_N"/>
    <property type="match status" value="1"/>
</dbReference>
<dbReference type="CDD" id="cd08282">
    <property type="entry name" value="PFDH_like"/>
    <property type="match status" value="1"/>
</dbReference>
<dbReference type="InterPro" id="IPR013149">
    <property type="entry name" value="ADH-like_C"/>
</dbReference>
<dbReference type="Pfam" id="PF08240">
    <property type="entry name" value="ADH_N"/>
    <property type="match status" value="1"/>
</dbReference>
<evidence type="ECO:0000256" key="2">
    <source>
        <dbReference type="ARBA" id="ARBA00008072"/>
    </source>
</evidence>
<evidence type="ECO:0000313" key="11">
    <source>
        <dbReference type="Proteomes" id="UP001595955"/>
    </source>
</evidence>
<dbReference type="PANTHER" id="PTHR42813:SF3">
    <property type="entry name" value="GLUTATHIONE-INDEPENDENT FORMALDEHYDE DEHYDROGENASE"/>
    <property type="match status" value="1"/>
</dbReference>
<dbReference type="Gene3D" id="3.90.180.10">
    <property type="entry name" value="Medium-chain alcohol dehydrogenases, catalytic domain"/>
    <property type="match status" value="1"/>
</dbReference>
<evidence type="ECO:0000259" key="8">
    <source>
        <dbReference type="Pfam" id="PF00107"/>
    </source>
</evidence>
<name>A0ABV9D580_9MICO</name>
<accession>A0ABV9D580</accession>
<comment type="cofactor">
    <cofactor evidence="1 7">
        <name>Zn(2+)</name>
        <dbReference type="ChEBI" id="CHEBI:29105"/>
    </cofactor>
</comment>
<gene>
    <name evidence="10" type="ORF">ACFO3F_01345</name>
</gene>
<evidence type="ECO:0000256" key="4">
    <source>
        <dbReference type="ARBA" id="ARBA00022833"/>
    </source>
</evidence>
<dbReference type="InterPro" id="IPR013154">
    <property type="entry name" value="ADH-like_N"/>
</dbReference>
<dbReference type="PROSITE" id="PS00059">
    <property type="entry name" value="ADH_ZINC"/>
    <property type="match status" value="1"/>
</dbReference>
<dbReference type="SUPFAM" id="SSF51735">
    <property type="entry name" value="NAD(P)-binding Rossmann-fold domains"/>
    <property type="match status" value="1"/>
</dbReference>
<feature type="domain" description="Alcohol dehydrogenase-like N-terminal" evidence="9">
    <location>
        <begin position="26"/>
        <end position="138"/>
    </location>
</feature>
<proteinExistence type="inferred from homology"/>
<keyword evidence="11" id="KW-1185">Reference proteome</keyword>
<dbReference type="InterPro" id="IPR036291">
    <property type="entry name" value="NAD(P)-bd_dom_sf"/>
</dbReference>
<dbReference type="EMBL" id="JBHSGF010000001">
    <property type="protein sequence ID" value="MFC4553880.1"/>
    <property type="molecule type" value="Genomic_DNA"/>
</dbReference>
<evidence type="ECO:0000259" key="9">
    <source>
        <dbReference type="Pfam" id="PF08240"/>
    </source>
</evidence>
<evidence type="ECO:0000256" key="7">
    <source>
        <dbReference type="RuleBase" id="RU361277"/>
    </source>
</evidence>
<dbReference type="InterPro" id="IPR002328">
    <property type="entry name" value="ADH_Zn_CS"/>
</dbReference>
<keyword evidence="6" id="KW-0520">NAD</keyword>
<keyword evidence="4 7" id="KW-0862">Zinc</keyword>
<comment type="caution">
    <text evidence="10">The sequence shown here is derived from an EMBL/GenBank/DDBJ whole genome shotgun (WGS) entry which is preliminary data.</text>
</comment>
<evidence type="ECO:0000256" key="1">
    <source>
        <dbReference type="ARBA" id="ARBA00001947"/>
    </source>
</evidence>
<keyword evidence="5" id="KW-0560">Oxidoreductase</keyword>
<dbReference type="InterPro" id="IPR011032">
    <property type="entry name" value="GroES-like_sf"/>
</dbReference>
<evidence type="ECO:0000256" key="6">
    <source>
        <dbReference type="ARBA" id="ARBA00023027"/>
    </source>
</evidence>